<name>A0A3M7S8N3_BRAPC</name>
<evidence type="ECO:0000313" key="2">
    <source>
        <dbReference type="Proteomes" id="UP000276133"/>
    </source>
</evidence>
<proteinExistence type="predicted"/>
<dbReference type="Proteomes" id="UP000276133">
    <property type="component" value="Unassembled WGS sequence"/>
</dbReference>
<organism evidence="1 2">
    <name type="scientific">Brachionus plicatilis</name>
    <name type="common">Marine rotifer</name>
    <name type="synonym">Brachionus muelleri</name>
    <dbReference type="NCBI Taxonomy" id="10195"/>
    <lineage>
        <taxon>Eukaryota</taxon>
        <taxon>Metazoa</taxon>
        <taxon>Spiralia</taxon>
        <taxon>Gnathifera</taxon>
        <taxon>Rotifera</taxon>
        <taxon>Eurotatoria</taxon>
        <taxon>Monogononta</taxon>
        <taxon>Pseudotrocha</taxon>
        <taxon>Ploima</taxon>
        <taxon>Brachionidae</taxon>
        <taxon>Brachionus</taxon>
    </lineage>
</organism>
<keyword evidence="2" id="KW-1185">Reference proteome</keyword>
<protein>
    <submittedName>
        <fullName evidence="1">Uncharacterized protein</fullName>
    </submittedName>
</protein>
<reference evidence="1 2" key="1">
    <citation type="journal article" date="2018" name="Sci. Rep.">
        <title>Genomic signatures of local adaptation to the degree of environmental predictability in rotifers.</title>
        <authorList>
            <person name="Franch-Gras L."/>
            <person name="Hahn C."/>
            <person name="Garcia-Roger E.M."/>
            <person name="Carmona M.J."/>
            <person name="Serra M."/>
            <person name="Gomez A."/>
        </authorList>
    </citation>
    <scope>NUCLEOTIDE SEQUENCE [LARGE SCALE GENOMIC DNA]</scope>
    <source>
        <strain evidence="1">HYR1</strain>
    </source>
</reference>
<dbReference type="EMBL" id="REGN01001879">
    <property type="protein sequence ID" value="RNA31930.1"/>
    <property type="molecule type" value="Genomic_DNA"/>
</dbReference>
<comment type="caution">
    <text evidence="1">The sequence shown here is derived from an EMBL/GenBank/DDBJ whole genome shotgun (WGS) entry which is preliminary data.</text>
</comment>
<evidence type="ECO:0000313" key="1">
    <source>
        <dbReference type="EMBL" id="RNA31930.1"/>
    </source>
</evidence>
<dbReference type="AlphaFoldDB" id="A0A3M7S8N3"/>
<accession>A0A3M7S8N3</accession>
<sequence>MTRLNSMQLKHKFSIVTHRNRIFLMKMLIYESCLVALLIFRLVPGLNLISQIPLKRCQPHDRNRLI</sequence>
<gene>
    <name evidence="1" type="ORF">BpHYR1_026438</name>
</gene>